<protein>
    <submittedName>
        <fullName evidence="1">Uncharacterized protein</fullName>
    </submittedName>
</protein>
<name>A0A857JR84_9ALTE</name>
<reference evidence="1 2" key="1">
    <citation type="submission" date="2019-12" db="EMBL/GenBank/DDBJ databases">
        <title>Genome sequencing and assembly of endphytes of Porphyra tenera.</title>
        <authorList>
            <person name="Park J.M."/>
            <person name="Shin R."/>
            <person name="Jo S.H."/>
        </authorList>
    </citation>
    <scope>NUCLEOTIDE SEQUENCE [LARGE SCALE GENOMIC DNA]</scope>
    <source>
        <strain evidence="1 2">GPM4</strain>
    </source>
</reference>
<dbReference type="EMBL" id="CP047656">
    <property type="protein sequence ID" value="QHJ13962.1"/>
    <property type="molecule type" value="Genomic_DNA"/>
</dbReference>
<dbReference type="KEGG" id="pmes:FX988_04243"/>
<evidence type="ECO:0000313" key="2">
    <source>
        <dbReference type="Proteomes" id="UP000464524"/>
    </source>
</evidence>
<sequence length="45" mass="4796">MHLVSSQGQTQIHDKVHAQGTAHELLHVKVDGIEMAVASGAITSY</sequence>
<dbReference type="AlphaFoldDB" id="A0A857JR84"/>
<keyword evidence="2" id="KW-1185">Reference proteome</keyword>
<gene>
    <name evidence="1" type="ORF">FX988_04243</name>
</gene>
<dbReference type="Proteomes" id="UP000464524">
    <property type="component" value="Chromosome"/>
</dbReference>
<accession>A0A857JR84</accession>
<evidence type="ECO:0000313" key="1">
    <source>
        <dbReference type="EMBL" id="QHJ13962.1"/>
    </source>
</evidence>
<organism evidence="1 2">
    <name type="scientific">Paraglaciecola mesophila</name>
    <dbReference type="NCBI Taxonomy" id="197222"/>
    <lineage>
        <taxon>Bacteria</taxon>
        <taxon>Pseudomonadati</taxon>
        <taxon>Pseudomonadota</taxon>
        <taxon>Gammaproteobacteria</taxon>
        <taxon>Alteromonadales</taxon>
        <taxon>Alteromonadaceae</taxon>
        <taxon>Paraglaciecola</taxon>
    </lineage>
</organism>
<proteinExistence type="predicted"/>